<dbReference type="NCBIfam" id="TIGR03625">
    <property type="entry name" value="L3_bact"/>
    <property type="match status" value="1"/>
</dbReference>
<organism evidence="9 10">
    <name type="scientific">Hydnum rufescens UP504</name>
    <dbReference type="NCBI Taxonomy" id="1448309"/>
    <lineage>
        <taxon>Eukaryota</taxon>
        <taxon>Fungi</taxon>
        <taxon>Dikarya</taxon>
        <taxon>Basidiomycota</taxon>
        <taxon>Agaricomycotina</taxon>
        <taxon>Agaricomycetes</taxon>
        <taxon>Cantharellales</taxon>
        <taxon>Hydnaceae</taxon>
        <taxon>Hydnum</taxon>
    </lineage>
</organism>
<evidence type="ECO:0000256" key="1">
    <source>
        <dbReference type="ARBA" id="ARBA00004173"/>
    </source>
</evidence>
<keyword evidence="3" id="KW-0809">Transit peptide</keyword>
<dbReference type="OrthoDB" id="274683at2759"/>
<dbReference type="Gene3D" id="3.30.160.810">
    <property type="match status" value="1"/>
</dbReference>
<dbReference type="InterPro" id="IPR000597">
    <property type="entry name" value="Ribosomal_uL3"/>
</dbReference>
<dbReference type="PROSITE" id="PS00474">
    <property type="entry name" value="RIBOSOMAL_L3"/>
    <property type="match status" value="1"/>
</dbReference>
<sequence length="326" mass="34974">MILTRVQTPLRSYVASTSASVLVRHVTSSPGLQAQAVKGGYSTETTATISKWTPTSIRTGLIAKKRGMAAVWNDHGARVPVTVLQIENCQVTKTVETPRHRKEPYYGIQVAATDKRPKLVTATMRGHFRKAGVPPKQIVIEFPVTQDALVPVGTTLSALHFVPGQFVDVAAKSVGKGFSGVMKRWNFGGLRASHGVSISHRSAGSTGGHQDPGRVWPGQKMAGRLGGERVTMQNLLVVRIDTVLNLIFVKGAVPGPDGGHVFISDAKRKMISEAIRKTKKGLAVEECLPAGLDVLPFPAGTKEMAEKLPKIVVAPTRGRNPFVALD</sequence>
<keyword evidence="4 8" id="KW-0689">Ribosomal protein</keyword>
<protein>
    <recommendedName>
        <fullName evidence="7">Large ribosomal subunit protein uL3m</fullName>
    </recommendedName>
</protein>
<reference evidence="9" key="1">
    <citation type="journal article" date="2020" name="Nat. Commun.">
        <title>Large-scale genome sequencing of mycorrhizal fungi provides insights into the early evolution of symbiotic traits.</title>
        <authorList>
            <person name="Miyauchi S."/>
            <person name="Kiss E."/>
            <person name="Kuo A."/>
            <person name="Drula E."/>
            <person name="Kohler A."/>
            <person name="Sanchez-Garcia M."/>
            <person name="Morin E."/>
            <person name="Andreopoulos B."/>
            <person name="Barry K.W."/>
            <person name="Bonito G."/>
            <person name="Buee M."/>
            <person name="Carver A."/>
            <person name="Chen C."/>
            <person name="Cichocki N."/>
            <person name="Clum A."/>
            <person name="Culley D."/>
            <person name="Crous P.W."/>
            <person name="Fauchery L."/>
            <person name="Girlanda M."/>
            <person name="Hayes R.D."/>
            <person name="Keri Z."/>
            <person name="LaButti K."/>
            <person name="Lipzen A."/>
            <person name="Lombard V."/>
            <person name="Magnuson J."/>
            <person name="Maillard F."/>
            <person name="Murat C."/>
            <person name="Nolan M."/>
            <person name="Ohm R.A."/>
            <person name="Pangilinan J."/>
            <person name="Pereira M.F."/>
            <person name="Perotto S."/>
            <person name="Peter M."/>
            <person name="Pfister S."/>
            <person name="Riley R."/>
            <person name="Sitrit Y."/>
            <person name="Stielow J.B."/>
            <person name="Szollosi G."/>
            <person name="Zifcakova L."/>
            <person name="Stursova M."/>
            <person name="Spatafora J.W."/>
            <person name="Tedersoo L."/>
            <person name="Vaario L.M."/>
            <person name="Yamada A."/>
            <person name="Yan M."/>
            <person name="Wang P."/>
            <person name="Xu J."/>
            <person name="Bruns T."/>
            <person name="Baldrian P."/>
            <person name="Vilgalys R."/>
            <person name="Dunand C."/>
            <person name="Henrissat B."/>
            <person name="Grigoriev I.V."/>
            <person name="Hibbett D."/>
            <person name="Nagy L.G."/>
            <person name="Martin F.M."/>
        </authorList>
    </citation>
    <scope>NUCLEOTIDE SEQUENCE</scope>
    <source>
        <strain evidence="9">UP504</strain>
    </source>
</reference>
<gene>
    <name evidence="9" type="ORF">BS47DRAFT_1323620</name>
</gene>
<evidence type="ECO:0000256" key="6">
    <source>
        <dbReference type="ARBA" id="ARBA00023274"/>
    </source>
</evidence>
<dbReference type="EMBL" id="MU128911">
    <property type="protein sequence ID" value="KAF9520563.1"/>
    <property type="molecule type" value="Genomic_DNA"/>
</dbReference>
<comment type="similarity">
    <text evidence="2 8">Belongs to the universal ribosomal protein uL3 family.</text>
</comment>
<keyword evidence="10" id="KW-1185">Reference proteome</keyword>
<dbReference type="InterPro" id="IPR019927">
    <property type="entry name" value="Ribosomal_uL3_bac/org-type"/>
</dbReference>
<keyword evidence="6 8" id="KW-0687">Ribonucleoprotein</keyword>
<dbReference type="Pfam" id="PF00297">
    <property type="entry name" value="Ribosomal_L3"/>
    <property type="match status" value="1"/>
</dbReference>
<proteinExistence type="inferred from homology"/>
<evidence type="ECO:0000256" key="7">
    <source>
        <dbReference type="ARBA" id="ARBA00035209"/>
    </source>
</evidence>
<comment type="subcellular location">
    <subcellularLocation>
        <location evidence="1">Mitochondrion</location>
    </subcellularLocation>
</comment>
<dbReference type="Proteomes" id="UP000886523">
    <property type="component" value="Unassembled WGS sequence"/>
</dbReference>
<name>A0A9P6BA66_9AGAM</name>
<dbReference type="PANTHER" id="PTHR11229">
    <property type="entry name" value="50S RIBOSOMAL PROTEIN L3"/>
    <property type="match status" value="1"/>
</dbReference>
<evidence type="ECO:0000313" key="9">
    <source>
        <dbReference type="EMBL" id="KAF9520563.1"/>
    </source>
</evidence>
<dbReference type="GO" id="GO:0006412">
    <property type="term" value="P:translation"/>
    <property type="evidence" value="ECO:0007669"/>
    <property type="project" value="InterPro"/>
</dbReference>
<dbReference type="Gene3D" id="2.40.30.10">
    <property type="entry name" value="Translation factors"/>
    <property type="match status" value="1"/>
</dbReference>
<dbReference type="SUPFAM" id="SSF50447">
    <property type="entry name" value="Translation proteins"/>
    <property type="match status" value="1"/>
</dbReference>
<evidence type="ECO:0000256" key="2">
    <source>
        <dbReference type="ARBA" id="ARBA00006540"/>
    </source>
</evidence>
<dbReference type="InterPro" id="IPR019926">
    <property type="entry name" value="Ribosomal_uL3_CS"/>
</dbReference>
<dbReference type="AlphaFoldDB" id="A0A9P6BA66"/>
<evidence type="ECO:0000256" key="3">
    <source>
        <dbReference type="ARBA" id="ARBA00022946"/>
    </source>
</evidence>
<keyword evidence="5" id="KW-0496">Mitochondrion</keyword>
<dbReference type="InterPro" id="IPR009000">
    <property type="entry name" value="Transl_B-barrel_sf"/>
</dbReference>
<dbReference type="GO" id="GO:0005762">
    <property type="term" value="C:mitochondrial large ribosomal subunit"/>
    <property type="evidence" value="ECO:0007669"/>
    <property type="project" value="TreeGrafter"/>
</dbReference>
<evidence type="ECO:0000256" key="4">
    <source>
        <dbReference type="ARBA" id="ARBA00022980"/>
    </source>
</evidence>
<evidence type="ECO:0000256" key="8">
    <source>
        <dbReference type="RuleBase" id="RU003905"/>
    </source>
</evidence>
<dbReference type="GO" id="GO:0003735">
    <property type="term" value="F:structural constituent of ribosome"/>
    <property type="evidence" value="ECO:0007669"/>
    <property type="project" value="InterPro"/>
</dbReference>
<evidence type="ECO:0000313" key="10">
    <source>
        <dbReference type="Proteomes" id="UP000886523"/>
    </source>
</evidence>
<dbReference type="HAMAP" id="MF_01325_B">
    <property type="entry name" value="Ribosomal_uL3_B"/>
    <property type="match status" value="1"/>
</dbReference>
<dbReference type="PANTHER" id="PTHR11229:SF8">
    <property type="entry name" value="LARGE RIBOSOMAL SUBUNIT PROTEIN UL3M"/>
    <property type="match status" value="1"/>
</dbReference>
<dbReference type="FunFam" id="2.40.30.10:FF:000004">
    <property type="entry name" value="50S ribosomal protein L3"/>
    <property type="match status" value="1"/>
</dbReference>
<evidence type="ECO:0000256" key="5">
    <source>
        <dbReference type="ARBA" id="ARBA00023128"/>
    </source>
</evidence>
<accession>A0A9P6BA66</accession>
<comment type="caution">
    <text evidence="9">The sequence shown here is derived from an EMBL/GenBank/DDBJ whole genome shotgun (WGS) entry which is preliminary data.</text>
</comment>